<gene>
    <name evidence="7" type="ORF">SAMN05660642_01787</name>
</gene>
<dbReference type="Proteomes" id="UP000198680">
    <property type="component" value="Unassembled WGS sequence"/>
</dbReference>
<evidence type="ECO:0000256" key="1">
    <source>
        <dbReference type="ARBA" id="ARBA00022679"/>
    </source>
</evidence>
<dbReference type="PROSITE" id="PS50011">
    <property type="entry name" value="PROTEIN_KINASE_DOM"/>
    <property type="match status" value="1"/>
</dbReference>
<keyword evidence="5" id="KW-0472">Membrane</keyword>
<evidence type="ECO:0000313" key="8">
    <source>
        <dbReference type="Proteomes" id="UP000198680"/>
    </source>
</evidence>
<keyword evidence="1" id="KW-0808">Transferase</keyword>
<dbReference type="Gene3D" id="3.30.200.20">
    <property type="entry name" value="Phosphorylase Kinase, domain 1"/>
    <property type="match status" value="1"/>
</dbReference>
<dbReference type="InterPro" id="IPR000719">
    <property type="entry name" value="Prot_kinase_dom"/>
</dbReference>
<dbReference type="PANTHER" id="PTHR43289:SF34">
    <property type="entry name" value="SERINE_THREONINE-PROTEIN KINASE YBDM-RELATED"/>
    <property type="match status" value="1"/>
</dbReference>
<keyword evidence="5" id="KW-1133">Transmembrane helix</keyword>
<dbReference type="STRING" id="1137991.SAMN05660642_01787"/>
<feature type="transmembrane region" description="Helical" evidence="5">
    <location>
        <begin position="338"/>
        <end position="366"/>
    </location>
</feature>
<evidence type="ECO:0000313" key="7">
    <source>
        <dbReference type="EMBL" id="SDM18578.1"/>
    </source>
</evidence>
<reference evidence="8" key="1">
    <citation type="submission" date="2016-10" db="EMBL/GenBank/DDBJ databases">
        <authorList>
            <person name="Varghese N."/>
            <person name="Submissions S."/>
        </authorList>
    </citation>
    <scope>NUCLEOTIDE SEQUENCE [LARGE SCALE GENOMIC DNA]</scope>
    <source>
        <strain evidence="8">DSM 45419</strain>
    </source>
</reference>
<keyword evidence="7" id="KW-0723">Serine/threonine-protein kinase</keyword>
<dbReference type="RefSeq" id="WP_175479510.1">
    <property type="nucleotide sequence ID" value="NZ_FNHE01000004.1"/>
</dbReference>
<feature type="domain" description="Protein kinase" evidence="6">
    <location>
        <begin position="34"/>
        <end position="297"/>
    </location>
</feature>
<keyword evidence="5" id="KW-0812">Transmembrane</keyword>
<dbReference type="SUPFAM" id="SSF56112">
    <property type="entry name" value="Protein kinase-like (PK-like)"/>
    <property type="match status" value="1"/>
</dbReference>
<dbReference type="GO" id="GO:0005524">
    <property type="term" value="F:ATP binding"/>
    <property type="evidence" value="ECO:0007669"/>
    <property type="project" value="UniProtKB-KW"/>
</dbReference>
<evidence type="ECO:0000256" key="5">
    <source>
        <dbReference type="SAM" id="Phobius"/>
    </source>
</evidence>
<dbReference type="Gene3D" id="1.10.510.10">
    <property type="entry name" value="Transferase(Phosphotransferase) domain 1"/>
    <property type="match status" value="1"/>
</dbReference>
<sequence>MDEALDPAGAVADLAGTRQIGLLEPGDPDRIGPYDLLCRLPRGGQGADVFVGSAGPEGALVVIKRLPEGAPDLARKRLAREVENAARVKSSRVASIVDQDLQAEAPYYVQQYVSGTPLDEFMAHRSGGLNAEELRRIAIGLLRALRDVHAAGVVHRDVKPGNIIISGDDVWLVDFGISRYIGPEPPSGTATTGMAALGTKLFASPEQLAGAVLTEASDVYSWGMVIAYAAGAVHPVDPDDTMPDSDYYLALRAGRLDLSGVPANLLDSVEKALRFNPERRPTVAQLARQVEQRTRWLGETSQIPDPRTTMRDLRSLGAVTEAARYELARLERAVADTWSGFAVAASAMVLLGVVAGLLLAVLYHVVF</sequence>
<dbReference type="CDD" id="cd14014">
    <property type="entry name" value="STKc_PknB_like"/>
    <property type="match status" value="1"/>
</dbReference>
<keyword evidence="2" id="KW-0547">Nucleotide-binding</keyword>
<keyword evidence="8" id="KW-1185">Reference proteome</keyword>
<evidence type="ECO:0000256" key="3">
    <source>
        <dbReference type="ARBA" id="ARBA00022777"/>
    </source>
</evidence>
<organism evidence="7 8">
    <name type="scientific">Geodermatophilus siccatus</name>
    <dbReference type="NCBI Taxonomy" id="1137991"/>
    <lineage>
        <taxon>Bacteria</taxon>
        <taxon>Bacillati</taxon>
        <taxon>Actinomycetota</taxon>
        <taxon>Actinomycetes</taxon>
        <taxon>Geodermatophilales</taxon>
        <taxon>Geodermatophilaceae</taxon>
        <taxon>Geodermatophilus</taxon>
    </lineage>
</organism>
<dbReference type="Pfam" id="PF00069">
    <property type="entry name" value="Pkinase"/>
    <property type="match status" value="1"/>
</dbReference>
<protein>
    <submittedName>
        <fullName evidence="7">Serine/threonine protein kinase</fullName>
    </submittedName>
</protein>
<dbReference type="InterPro" id="IPR011009">
    <property type="entry name" value="Kinase-like_dom_sf"/>
</dbReference>
<proteinExistence type="predicted"/>
<keyword evidence="3 7" id="KW-0418">Kinase</keyword>
<name>A0A1G9R5R2_9ACTN</name>
<dbReference type="AlphaFoldDB" id="A0A1G9R5R2"/>
<dbReference type="GO" id="GO:0004674">
    <property type="term" value="F:protein serine/threonine kinase activity"/>
    <property type="evidence" value="ECO:0007669"/>
    <property type="project" value="UniProtKB-KW"/>
</dbReference>
<dbReference type="InterPro" id="IPR008271">
    <property type="entry name" value="Ser/Thr_kinase_AS"/>
</dbReference>
<dbReference type="SMART" id="SM00220">
    <property type="entry name" value="S_TKc"/>
    <property type="match status" value="1"/>
</dbReference>
<accession>A0A1G9R5R2</accession>
<dbReference type="EMBL" id="FNHE01000004">
    <property type="protein sequence ID" value="SDM18578.1"/>
    <property type="molecule type" value="Genomic_DNA"/>
</dbReference>
<dbReference type="PROSITE" id="PS00108">
    <property type="entry name" value="PROTEIN_KINASE_ST"/>
    <property type="match status" value="1"/>
</dbReference>
<keyword evidence="4" id="KW-0067">ATP-binding</keyword>
<evidence type="ECO:0000256" key="4">
    <source>
        <dbReference type="ARBA" id="ARBA00022840"/>
    </source>
</evidence>
<evidence type="ECO:0000256" key="2">
    <source>
        <dbReference type="ARBA" id="ARBA00022741"/>
    </source>
</evidence>
<dbReference type="PANTHER" id="PTHR43289">
    <property type="entry name" value="MITOGEN-ACTIVATED PROTEIN KINASE KINASE KINASE 20-RELATED"/>
    <property type="match status" value="1"/>
</dbReference>
<evidence type="ECO:0000259" key="6">
    <source>
        <dbReference type="PROSITE" id="PS50011"/>
    </source>
</evidence>